<name>A0A2M9HHW9_9BIFI</name>
<keyword evidence="5" id="KW-1185">Reference proteome</keyword>
<keyword evidence="2 4" id="KW-0808">Transferase</keyword>
<dbReference type="AlphaFoldDB" id="A0A2M9HHW9"/>
<dbReference type="PANTHER" id="PTHR22916:SF51">
    <property type="entry name" value="GLYCOSYLTRANSFERASE EPSH-RELATED"/>
    <property type="match status" value="1"/>
</dbReference>
<dbReference type="InterPro" id="IPR029044">
    <property type="entry name" value="Nucleotide-diphossugar_trans"/>
</dbReference>
<organism evidence="4 5">
    <name type="scientific">Bifidobacterium felsineum</name>
    <dbReference type="NCBI Taxonomy" id="2045440"/>
    <lineage>
        <taxon>Bacteria</taxon>
        <taxon>Bacillati</taxon>
        <taxon>Actinomycetota</taxon>
        <taxon>Actinomycetes</taxon>
        <taxon>Bifidobacteriales</taxon>
        <taxon>Bifidobacteriaceae</taxon>
        <taxon>Bifidobacterium</taxon>
    </lineage>
</organism>
<evidence type="ECO:0000313" key="5">
    <source>
        <dbReference type="Proteomes" id="UP000229239"/>
    </source>
</evidence>
<sequence>MNNKNGIISIIVPIYKVEHELNRCVQSILHQTYQQLEIILVDDGSPDNCPAMCDQYAQEDLRVRVVHKENGGLSDARNAGLHIATGEYILYVDSDDYIEYDACEQLISAMKDDTDIVVGACREIKGNKTSYQRHTNLVPGKKYDAKEYVIKSIKKNEWYFPAWLNLYRRKFLWDNNLFFQNGILYEDMEITIRLWTANPKIRYINYPFYNYIQRNGSIMNRENNEVNAQISISILNNWKKIIDKEEDKEFQKYLYGILVRYYIATCRSRNIFGWKIDGIDFTFSLHNALNPKEKLKVIFFAFISNLINRK</sequence>
<accession>A0A2M9HHW9</accession>
<evidence type="ECO:0000256" key="2">
    <source>
        <dbReference type="ARBA" id="ARBA00022679"/>
    </source>
</evidence>
<evidence type="ECO:0000259" key="3">
    <source>
        <dbReference type="Pfam" id="PF00535"/>
    </source>
</evidence>
<comment type="caution">
    <text evidence="4">The sequence shown here is derived from an EMBL/GenBank/DDBJ whole genome shotgun (WGS) entry which is preliminary data.</text>
</comment>
<reference evidence="5" key="1">
    <citation type="submission" date="2017-10" db="EMBL/GenBank/DDBJ databases">
        <title>Draft genome sequences of strains TRE 1, TRE 9, TRE H and TRI 7, isolated from tamarins, belonging to four potential novel Bifidobacterium species.</title>
        <authorList>
            <person name="Mattarelli P."/>
            <person name="Modesto M."/>
            <person name="Puglisi E."/>
            <person name="Morelli L."/>
            <person name="Bonetti A."/>
            <person name="Spezio C."/>
            <person name="Sandri C."/>
        </authorList>
    </citation>
    <scope>NUCLEOTIDE SEQUENCE [LARGE SCALE GENOMIC DNA]</scope>
    <source>
        <strain evidence="5">TREH</strain>
    </source>
</reference>
<proteinExistence type="predicted"/>
<dbReference type="EMBL" id="PEBJ01000008">
    <property type="protein sequence ID" value="PJM76393.1"/>
    <property type="molecule type" value="Genomic_DNA"/>
</dbReference>
<dbReference type="Proteomes" id="UP000229239">
    <property type="component" value="Unassembled WGS sequence"/>
</dbReference>
<protein>
    <submittedName>
        <fullName evidence="4">Glycosyl transferase family 2</fullName>
    </submittedName>
</protein>
<dbReference type="InterPro" id="IPR001173">
    <property type="entry name" value="Glyco_trans_2-like"/>
</dbReference>
<dbReference type="OrthoDB" id="153025at2"/>
<dbReference type="SUPFAM" id="SSF53448">
    <property type="entry name" value="Nucleotide-diphospho-sugar transferases"/>
    <property type="match status" value="1"/>
</dbReference>
<dbReference type="GO" id="GO:0016757">
    <property type="term" value="F:glycosyltransferase activity"/>
    <property type="evidence" value="ECO:0007669"/>
    <property type="project" value="UniProtKB-KW"/>
</dbReference>
<gene>
    <name evidence="4" type="ORF">CSQ86_09490</name>
</gene>
<dbReference type="Pfam" id="PF00535">
    <property type="entry name" value="Glycos_transf_2"/>
    <property type="match status" value="1"/>
</dbReference>
<keyword evidence="1" id="KW-0328">Glycosyltransferase</keyword>
<evidence type="ECO:0000256" key="1">
    <source>
        <dbReference type="ARBA" id="ARBA00022676"/>
    </source>
</evidence>
<dbReference type="CDD" id="cd00761">
    <property type="entry name" value="Glyco_tranf_GTA_type"/>
    <property type="match status" value="1"/>
</dbReference>
<feature type="domain" description="Glycosyltransferase 2-like" evidence="3">
    <location>
        <begin position="9"/>
        <end position="173"/>
    </location>
</feature>
<dbReference type="PANTHER" id="PTHR22916">
    <property type="entry name" value="GLYCOSYLTRANSFERASE"/>
    <property type="match status" value="1"/>
</dbReference>
<dbReference type="Gene3D" id="3.90.550.10">
    <property type="entry name" value="Spore Coat Polysaccharide Biosynthesis Protein SpsA, Chain A"/>
    <property type="match status" value="1"/>
</dbReference>
<evidence type="ECO:0000313" key="4">
    <source>
        <dbReference type="EMBL" id="PJM76393.1"/>
    </source>
</evidence>
<dbReference type="RefSeq" id="WP_100494906.1">
    <property type="nucleotide sequence ID" value="NZ_PEBJ01000008.1"/>
</dbReference>